<organism evidence="1">
    <name type="scientific">Edafosvirus sp</name>
    <dbReference type="NCBI Taxonomy" id="2487765"/>
    <lineage>
        <taxon>Viruses</taxon>
        <taxon>Varidnaviria</taxon>
        <taxon>Bamfordvirae</taxon>
        <taxon>Nucleocytoviricota</taxon>
        <taxon>Megaviricetes</taxon>
        <taxon>Imitervirales</taxon>
        <taxon>Mimiviridae</taxon>
        <taxon>Klosneuvirinae</taxon>
    </lineage>
</organism>
<evidence type="ECO:0000313" key="1">
    <source>
        <dbReference type="EMBL" id="AYV78857.1"/>
    </source>
</evidence>
<protein>
    <submittedName>
        <fullName evidence="1">Uncharacterized protein</fullName>
    </submittedName>
</protein>
<sequence length="74" mass="8484">MSVCKECVMGYKETKCCACNGFGFEICKCKKENDPCRFCDDKKKLTCYHCDGIGVIRTICIYCETALQLFSYHL</sequence>
<gene>
    <name evidence="1" type="ORF">Edafosvirus40_2</name>
</gene>
<dbReference type="EMBL" id="MK072105">
    <property type="protein sequence ID" value="AYV78857.1"/>
    <property type="molecule type" value="Genomic_DNA"/>
</dbReference>
<proteinExistence type="predicted"/>
<accession>A0A3G4ZVD8</accession>
<name>A0A3G4ZVD8_9VIRU</name>
<reference evidence="1" key="1">
    <citation type="submission" date="2018-10" db="EMBL/GenBank/DDBJ databases">
        <title>Hidden diversity of soil giant viruses.</title>
        <authorList>
            <person name="Schulz F."/>
            <person name="Alteio L."/>
            <person name="Goudeau D."/>
            <person name="Ryan E.M."/>
            <person name="Malmstrom R.R."/>
            <person name="Blanchard J."/>
            <person name="Woyke T."/>
        </authorList>
    </citation>
    <scope>NUCLEOTIDE SEQUENCE</scope>
    <source>
        <strain evidence="1">EDV1</strain>
    </source>
</reference>